<keyword evidence="3" id="KW-1185">Reference proteome</keyword>
<keyword evidence="1" id="KW-1133">Transmembrane helix</keyword>
<accession>T0R6D1</accession>
<evidence type="ECO:0000313" key="2">
    <source>
        <dbReference type="EMBL" id="EQC42456.1"/>
    </source>
</evidence>
<name>T0R6D1_SAPDV</name>
<proteinExistence type="predicted"/>
<feature type="transmembrane region" description="Helical" evidence="1">
    <location>
        <begin position="99"/>
        <end position="122"/>
    </location>
</feature>
<gene>
    <name evidence="2" type="ORF">SDRG_00191</name>
</gene>
<dbReference type="OrthoDB" id="70551at2759"/>
<feature type="transmembrane region" description="Helical" evidence="1">
    <location>
        <begin position="172"/>
        <end position="193"/>
    </location>
</feature>
<dbReference type="VEuPathDB" id="FungiDB:SDRG_00191"/>
<dbReference type="AlphaFoldDB" id="T0R6D1"/>
<evidence type="ECO:0000256" key="1">
    <source>
        <dbReference type="SAM" id="Phobius"/>
    </source>
</evidence>
<dbReference type="Proteomes" id="UP000030762">
    <property type="component" value="Unassembled WGS sequence"/>
</dbReference>
<reference evidence="2 3" key="1">
    <citation type="submission" date="2012-04" db="EMBL/GenBank/DDBJ databases">
        <title>The Genome Sequence of Saprolegnia declina VS20.</title>
        <authorList>
            <consortium name="The Broad Institute Genome Sequencing Platform"/>
            <person name="Russ C."/>
            <person name="Nusbaum C."/>
            <person name="Tyler B."/>
            <person name="van West P."/>
            <person name="Dieguez-Uribeondo J."/>
            <person name="de Bruijn I."/>
            <person name="Tripathy S."/>
            <person name="Jiang R."/>
            <person name="Young S.K."/>
            <person name="Zeng Q."/>
            <person name="Gargeya S."/>
            <person name="Fitzgerald M."/>
            <person name="Haas B."/>
            <person name="Abouelleil A."/>
            <person name="Alvarado L."/>
            <person name="Arachchi H.M."/>
            <person name="Berlin A."/>
            <person name="Chapman S.B."/>
            <person name="Goldberg J."/>
            <person name="Griggs A."/>
            <person name="Gujja S."/>
            <person name="Hansen M."/>
            <person name="Howarth C."/>
            <person name="Imamovic A."/>
            <person name="Larimer J."/>
            <person name="McCowen C."/>
            <person name="Montmayeur A."/>
            <person name="Murphy C."/>
            <person name="Neiman D."/>
            <person name="Pearson M."/>
            <person name="Priest M."/>
            <person name="Roberts A."/>
            <person name="Saif S."/>
            <person name="Shea T."/>
            <person name="Sisk P."/>
            <person name="Sykes S."/>
            <person name="Wortman J."/>
            <person name="Nusbaum C."/>
            <person name="Birren B."/>
        </authorList>
    </citation>
    <scope>NUCLEOTIDE SEQUENCE [LARGE SCALE GENOMIC DNA]</scope>
    <source>
        <strain evidence="2 3">VS20</strain>
    </source>
</reference>
<sequence>MLDGDSETVLYKRESIGRKAVGVCALIASAATVPFKDAIAGKVAGGVACMVLYFSIMDMSYSYNVKRFTGVAGALTLFIAGAWLALSPVLPECEASTCTAAYIAIVFLFLAAVVQATSLRFVSPHAPSVSSEDIFTRKRAEEVLQFQLRLDVVFAGLFTIAAVVMSSVAPNATAFVVAAFLQALQTAGTYVILQSVRRTDTRIEATYIESV</sequence>
<organism evidence="2 3">
    <name type="scientific">Saprolegnia diclina (strain VS20)</name>
    <dbReference type="NCBI Taxonomy" id="1156394"/>
    <lineage>
        <taxon>Eukaryota</taxon>
        <taxon>Sar</taxon>
        <taxon>Stramenopiles</taxon>
        <taxon>Oomycota</taxon>
        <taxon>Saprolegniomycetes</taxon>
        <taxon>Saprolegniales</taxon>
        <taxon>Saprolegniaceae</taxon>
        <taxon>Saprolegnia</taxon>
    </lineage>
</organism>
<evidence type="ECO:0000313" key="3">
    <source>
        <dbReference type="Proteomes" id="UP000030762"/>
    </source>
</evidence>
<feature type="transmembrane region" description="Helical" evidence="1">
    <location>
        <begin position="143"/>
        <end position="166"/>
    </location>
</feature>
<feature type="transmembrane region" description="Helical" evidence="1">
    <location>
        <begin position="39"/>
        <end position="56"/>
    </location>
</feature>
<feature type="transmembrane region" description="Helical" evidence="1">
    <location>
        <begin position="68"/>
        <end position="87"/>
    </location>
</feature>
<keyword evidence="1" id="KW-0472">Membrane</keyword>
<dbReference type="EMBL" id="JH767132">
    <property type="protein sequence ID" value="EQC42456.1"/>
    <property type="molecule type" value="Genomic_DNA"/>
</dbReference>
<keyword evidence="1" id="KW-0812">Transmembrane</keyword>
<dbReference type="InParanoid" id="T0R6D1"/>
<dbReference type="RefSeq" id="XP_008603879.1">
    <property type="nucleotide sequence ID" value="XM_008605657.1"/>
</dbReference>
<dbReference type="OMA" id="YFSIMDM"/>
<protein>
    <submittedName>
        <fullName evidence="2">Uncharacterized protein</fullName>
    </submittedName>
</protein>
<dbReference type="GeneID" id="19940918"/>